<dbReference type="RefSeq" id="WP_015329027.1">
    <property type="nucleotide sequence ID" value="NC_020053.1"/>
</dbReference>
<gene>
    <name evidence="1" type="ORF">Cha6605_6320</name>
</gene>
<dbReference type="HOGENOM" id="CLU_1719069_0_0_3"/>
<keyword evidence="1" id="KW-0614">Plasmid</keyword>
<dbReference type="PATRIC" id="fig|1173020.3.peg.7244"/>
<dbReference type="eggNOG" id="ENOG5032VYC">
    <property type="taxonomic scope" value="Bacteria"/>
</dbReference>
<protein>
    <submittedName>
        <fullName evidence="1">Uncharacterized protein</fullName>
    </submittedName>
</protein>
<evidence type="ECO:0000313" key="1">
    <source>
        <dbReference type="EMBL" id="AFY97143.1"/>
    </source>
</evidence>
<dbReference type="AlphaFoldDB" id="K9UR34"/>
<keyword evidence="2" id="KW-1185">Reference proteome</keyword>
<dbReference type="Proteomes" id="UP000010366">
    <property type="component" value="Plasmid pCHA6605.01"/>
</dbReference>
<geneLocation type="plasmid" evidence="1 2">
    <name>pCHA6605.01</name>
</geneLocation>
<sequence>MLTRSRSLPVGMIPTISLTPSTSWNSFEQFRTSGANALATITAGTVGTLQTKTGQYRILNENDFQQLVGLAGDVERLQQGLSVVMRAVRVVENHPEDADTLALLVETVSMLGNISTVLPTRSSFPPLEPEDIPAESEDEVILAPELLNRPLG</sequence>
<organism evidence="1 2">
    <name type="scientific">Chamaesiphon minutus (strain ATCC 27169 / PCC 6605)</name>
    <dbReference type="NCBI Taxonomy" id="1173020"/>
    <lineage>
        <taxon>Bacteria</taxon>
        <taxon>Bacillati</taxon>
        <taxon>Cyanobacteriota</taxon>
        <taxon>Cyanophyceae</taxon>
        <taxon>Gomontiellales</taxon>
        <taxon>Chamaesiphonaceae</taxon>
        <taxon>Chamaesiphon</taxon>
    </lineage>
</organism>
<accession>K9UR34</accession>
<reference evidence="1 2" key="1">
    <citation type="submission" date="2012-05" db="EMBL/GenBank/DDBJ databases">
        <title>Noncontiguous Finished plasmid 1 of genome of Chamaesiphon sp. PCC 6605.</title>
        <authorList>
            <consortium name="US DOE Joint Genome Institute"/>
            <person name="Gugger M."/>
            <person name="Coursin T."/>
            <person name="Rippka R."/>
            <person name="Tandeau De Marsac N."/>
            <person name="Huntemann M."/>
            <person name="Wei C.-L."/>
            <person name="Han J."/>
            <person name="Detter J.C."/>
            <person name="Han C."/>
            <person name="Tapia R."/>
            <person name="Chen A."/>
            <person name="Kyrpides N."/>
            <person name="Mavromatis K."/>
            <person name="Markowitz V."/>
            <person name="Szeto E."/>
            <person name="Ivanova N."/>
            <person name="Pagani I."/>
            <person name="Pati A."/>
            <person name="Goodwin L."/>
            <person name="Nordberg H.P."/>
            <person name="Cantor M.N."/>
            <person name="Hua S.X."/>
            <person name="Woyke T."/>
            <person name="Kerfeld C.A."/>
        </authorList>
    </citation>
    <scope>NUCLEOTIDE SEQUENCE [LARGE SCALE GENOMIC DNA]</scope>
    <source>
        <strain evidence="2">ATCC 27169 / PCC 6605</strain>
        <plasmid evidence="2">Plasmid pCHA6605.01</plasmid>
    </source>
</reference>
<dbReference type="KEGG" id="cmp:Cha6605_6320"/>
<name>K9UR34_CHAP6</name>
<dbReference type="EMBL" id="CP003601">
    <property type="protein sequence ID" value="AFY97143.1"/>
    <property type="molecule type" value="Genomic_DNA"/>
</dbReference>
<evidence type="ECO:0000313" key="2">
    <source>
        <dbReference type="Proteomes" id="UP000010366"/>
    </source>
</evidence>
<proteinExistence type="predicted"/>